<name>A0A917LKW6_9FLAO</name>
<dbReference type="GO" id="GO:0015344">
    <property type="term" value="F:siderophore uptake transmembrane transporter activity"/>
    <property type="evidence" value="ECO:0007669"/>
    <property type="project" value="TreeGrafter"/>
</dbReference>
<dbReference type="Gene3D" id="2.60.40.1120">
    <property type="entry name" value="Carboxypeptidase-like, regulatory domain"/>
    <property type="match status" value="1"/>
</dbReference>
<evidence type="ECO:0000256" key="1">
    <source>
        <dbReference type="ARBA" id="ARBA00004571"/>
    </source>
</evidence>
<evidence type="ECO:0000256" key="12">
    <source>
        <dbReference type="PROSITE-ProRule" id="PRU01360"/>
    </source>
</evidence>
<protein>
    <submittedName>
        <fullName evidence="17">TonB-dependent receptor</fullName>
    </submittedName>
</protein>
<dbReference type="Gene3D" id="2.170.130.10">
    <property type="entry name" value="TonB-dependent receptor, plug domain"/>
    <property type="match status" value="1"/>
</dbReference>
<dbReference type="AlphaFoldDB" id="A0A917LKW6"/>
<gene>
    <name evidence="17" type="ORF">GCM10010976_07860</name>
</gene>
<dbReference type="InterPro" id="IPR000531">
    <property type="entry name" value="Beta-barrel_TonB"/>
</dbReference>
<evidence type="ECO:0000256" key="9">
    <source>
        <dbReference type="ARBA" id="ARBA00023077"/>
    </source>
</evidence>
<dbReference type="PANTHER" id="PTHR32552:SF68">
    <property type="entry name" value="FERRICHROME OUTER MEMBRANE TRANSPORTER_PHAGE RECEPTOR"/>
    <property type="match status" value="1"/>
</dbReference>
<evidence type="ECO:0000256" key="4">
    <source>
        <dbReference type="ARBA" id="ARBA00022496"/>
    </source>
</evidence>
<dbReference type="PANTHER" id="PTHR32552">
    <property type="entry name" value="FERRICHROME IRON RECEPTOR-RELATED"/>
    <property type="match status" value="1"/>
</dbReference>
<dbReference type="InterPro" id="IPR008969">
    <property type="entry name" value="CarboxyPept-like_regulatory"/>
</dbReference>
<evidence type="ECO:0000256" key="10">
    <source>
        <dbReference type="ARBA" id="ARBA00023136"/>
    </source>
</evidence>
<keyword evidence="8" id="KW-0406">Ion transport</keyword>
<feature type="domain" description="TonB-dependent receptor plug" evidence="16">
    <location>
        <begin position="135"/>
        <end position="242"/>
    </location>
</feature>
<evidence type="ECO:0000256" key="11">
    <source>
        <dbReference type="ARBA" id="ARBA00023237"/>
    </source>
</evidence>
<keyword evidence="5 12" id="KW-0812">Transmembrane</keyword>
<feature type="chain" id="PRO_5037111358" evidence="14">
    <location>
        <begin position="38"/>
        <end position="860"/>
    </location>
</feature>
<comment type="similarity">
    <text evidence="12 13">Belongs to the TonB-dependent receptor family.</text>
</comment>
<evidence type="ECO:0000313" key="17">
    <source>
        <dbReference type="EMBL" id="GGG38547.1"/>
    </source>
</evidence>
<evidence type="ECO:0000256" key="7">
    <source>
        <dbReference type="ARBA" id="ARBA00023004"/>
    </source>
</evidence>
<reference evidence="17" key="1">
    <citation type="journal article" date="2014" name="Int. J. Syst. Evol. Microbiol.">
        <title>Complete genome sequence of Corynebacterium casei LMG S-19264T (=DSM 44701T), isolated from a smear-ripened cheese.</title>
        <authorList>
            <consortium name="US DOE Joint Genome Institute (JGI-PGF)"/>
            <person name="Walter F."/>
            <person name="Albersmeier A."/>
            <person name="Kalinowski J."/>
            <person name="Ruckert C."/>
        </authorList>
    </citation>
    <scope>NUCLEOTIDE SEQUENCE</scope>
    <source>
        <strain evidence="17">CGMCC 1.12751</strain>
    </source>
</reference>
<dbReference type="InterPro" id="IPR037066">
    <property type="entry name" value="Plug_dom_sf"/>
</dbReference>
<keyword evidence="9 13" id="KW-0798">TonB box</keyword>
<evidence type="ECO:0000256" key="14">
    <source>
        <dbReference type="SAM" id="SignalP"/>
    </source>
</evidence>
<dbReference type="InterPro" id="IPR010917">
    <property type="entry name" value="TonB_rcpt_CS"/>
</dbReference>
<dbReference type="InterPro" id="IPR036942">
    <property type="entry name" value="Beta-barrel_TonB_sf"/>
</dbReference>
<keyword evidence="18" id="KW-1185">Reference proteome</keyword>
<organism evidence="17 18">
    <name type="scientific">Bizionia arctica</name>
    <dbReference type="NCBI Taxonomy" id="1495645"/>
    <lineage>
        <taxon>Bacteria</taxon>
        <taxon>Pseudomonadati</taxon>
        <taxon>Bacteroidota</taxon>
        <taxon>Flavobacteriia</taxon>
        <taxon>Flavobacteriales</taxon>
        <taxon>Flavobacteriaceae</taxon>
        <taxon>Bizionia</taxon>
    </lineage>
</organism>
<dbReference type="Proteomes" id="UP000625976">
    <property type="component" value="Unassembled WGS sequence"/>
</dbReference>
<evidence type="ECO:0000259" key="16">
    <source>
        <dbReference type="Pfam" id="PF07715"/>
    </source>
</evidence>
<comment type="caution">
    <text evidence="17">The sequence shown here is derived from an EMBL/GenBank/DDBJ whole genome shotgun (WGS) entry which is preliminary data.</text>
</comment>
<dbReference type="InterPro" id="IPR039426">
    <property type="entry name" value="TonB-dep_rcpt-like"/>
</dbReference>
<dbReference type="Pfam" id="PF07715">
    <property type="entry name" value="Plug"/>
    <property type="match status" value="1"/>
</dbReference>
<keyword evidence="2 12" id="KW-0813">Transport</keyword>
<keyword evidence="11 12" id="KW-0998">Cell outer membrane</keyword>
<proteinExistence type="inferred from homology"/>
<keyword evidence="17" id="KW-0675">Receptor</keyword>
<dbReference type="InterPro" id="IPR012910">
    <property type="entry name" value="Plug_dom"/>
</dbReference>
<keyword evidence="3 12" id="KW-1134">Transmembrane beta strand</keyword>
<reference evidence="17" key="2">
    <citation type="submission" date="2020-09" db="EMBL/GenBank/DDBJ databases">
        <authorList>
            <person name="Sun Q."/>
            <person name="Zhou Y."/>
        </authorList>
    </citation>
    <scope>NUCLEOTIDE SEQUENCE</scope>
    <source>
        <strain evidence="17">CGMCC 1.12751</strain>
    </source>
</reference>
<evidence type="ECO:0000256" key="13">
    <source>
        <dbReference type="RuleBase" id="RU003357"/>
    </source>
</evidence>
<dbReference type="GO" id="GO:0009279">
    <property type="term" value="C:cell outer membrane"/>
    <property type="evidence" value="ECO:0007669"/>
    <property type="project" value="UniProtKB-SubCell"/>
</dbReference>
<evidence type="ECO:0000256" key="2">
    <source>
        <dbReference type="ARBA" id="ARBA00022448"/>
    </source>
</evidence>
<dbReference type="PROSITE" id="PS52016">
    <property type="entry name" value="TONB_DEPENDENT_REC_3"/>
    <property type="match status" value="1"/>
</dbReference>
<feature type="signal peptide" evidence="14">
    <location>
        <begin position="1"/>
        <end position="37"/>
    </location>
</feature>
<keyword evidence="10 12" id="KW-0472">Membrane</keyword>
<dbReference type="Gene3D" id="2.40.170.20">
    <property type="entry name" value="TonB-dependent receptor, beta-barrel domain"/>
    <property type="match status" value="1"/>
</dbReference>
<keyword evidence="4" id="KW-0410">Iron transport</keyword>
<dbReference type="SUPFAM" id="SSF56935">
    <property type="entry name" value="Porins"/>
    <property type="match status" value="1"/>
</dbReference>
<keyword evidence="6 14" id="KW-0732">Signal</keyword>
<keyword evidence="7" id="KW-0408">Iron</keyword>
<dbReference type="Pfam" id="PF00593">
    <property type="entry name" value="TonB_dep_Rec_b-barrel"/>
    <property type="match status" value="1"/>
</dbReference>
<dbReference type="PROSITE" id="PS01156">
    <property type="entry name" value="TONB_DEPENDENT_REC_2"/>
    <property type="match status" value="1"/>
</dbReference>
<evidence type="ECO:0000256" key="6">
    <source>
        <dbReference type="ARBA" id="ARBA00022729"/>
    </source>
</evidence>
<evidence type="ECO:0000256" key="3">
    <source>
        <dbReference type="ARBA" id="ARBA00022452"/>
    </source>
</evidence>
<feature type="domain" description="TonB-dependent receptor-like beta-barrel" evidence="15">
    <location>
        <begin position="344"/>
        <end position="813"/>
    </location>
</feature>
<comment type="subcellular location">
    <subcellularLocation>
        <location evidence="1 12">Cell outer membrane</location>
        <topology evidence="1 12">Multi-pass membrane protein</topology>
    </subcellularLocation>
</comment>
<accession>A0A917LKW6</accession>
<evidence type="ECO:0000313" key="18">
    <source>
        <dbReference type="Proteomes" id="UP000625976"/>
    </source>
</evidence>
<dbReference type="Pfam" id="PF13715">
    <property type="entry name" value="CarbopepD_reg_2"/>
    <property type="match status" value="1"/>
</dbReference>
<sequence length="860" mass="94372">MCNFAKKLETNLFNTMKKITRLLFLAGAILFSAFSMAQNTITGTIMDSDMGAPLPGANIVEVGTTNGVSSDFNGYFSLITESTEGEIEISFVGFGKVLVKFSGDTSLGEVTLSSDNSLEEIVIIGSGIIDLAEDRKTPVAVSTISANQIREKAGNSDLPEILKQTPSVQSSQAGGFGDGQMFLRGFTQVNTAFMLNGQPINGMEDGKMYWSNWSGVLDVANAVQVQRGLGASKLAISSVGGTVNIVTKTIDRKEGGFVQQMVGNDNYIKSTAYYSTGVSEKGWSFGALFGYWQGDGYVDNTDGAGQTYYISVGYQPNERHALNFMLTGAPQQHAVAGSGSIQSFIDNGRRSNSWTYSGVDSPNTLNGGEYPGGRNIYQKPVANLSWDFTINDKSELSTVLYASMGRGSFAQAITSDGEVAYARGSNNNHDWYGLVSNYNNQLTENLNFNVGADIRLYKGYHFRDVREFLAVDSASYSSDYSGGNTYYLTEAGGVNPWEVFFNPNTDHLQRFYYDYEEQINYAGVFSQLEYSKDQLSAFFQGALSNQSHVRTEYLNTNVAGQGEEGDKVNNIGYNLKAGAAYTITDENKVFVNAGYYSRQPFHDTLYKDDRTSNELLEPAVENEEITGLEAGYQYGGKMIQANLNLYHTTWGNVTQTFTNGQDGADFLSYQTLGIKQVHMGVELEVFTQPLDNVRVNGFLSLGNWEYKDNATQRTFDENGTQVGTDENIEIDGFSVGGAAQVNAGANASWEFIPRLSVDAAWNWYNDMYSTGSLADPTIAMPSYDLVDAGLSYKMLVGKNNKNSLQFRVNINNVFDEVYLETVNGNEAVNATDGNYKGVNTENTGRFGYGRTWNTSMRFNF</sequence>
<dbReference type="SUPFAM" id="SSF49464">
    <property type="entry name" value="Carboxypeptidase regulatory domain-like"/>
    <property type="match status" value="1"/>
</dbReference>
<dbReference type="EMBL" id="BMFQ01000001">
    <property type="protein sequence ID" value="GGG38547.1"/>
    <property type="molecule type" value="Genomic_DNA"/>
</dbReference>
<evidence type="ECO:0000256" key="8">
    <source>
        <dbReference type="ARBA" id="ARBA00023065"/>
    </source>
</evidence>
<evidence type="ECO:0000259" key="15">
    <source>
        <dbReference type="Pfam" id="PF00593"/>
    </source>
</evidence>
<evidence type="ECO:0000256" key="5">
    <source>
        <dbReference type="ARBA" id="ARBA00022692"/>
    </source>
</evidence>